<reference evidence="9 10" key="1">
    <citation type="journal article" date="2011" name="Science">
        <title>The Selaginella genome identifies genetic changes associated with the evolution of vascular plants.</title>
        <authorList>
            <person name="Banks J.A."/>
            <person name="Nishiyama T."/>
            <person name="Hasebe M."/>
            <person name="Bowman J.L."/>
            <person name="Gribskov M."/>
            <person name="dePamphilis C."/>
            <person name="Albert V.A."/>
            <person name="Aono N."/>
            <person name="Aoyama T."/>
            <person name="Ambrose B.A."/>
            <person name="Ashton N.W."/>
            <person name="Axtell M.J."/>
            <person name="Barker E."/>
            <person name="Barker M.S."/>
            <person name="Bennetzen J.L."/>
            <person name="Bonawitz N.D."/>
            <person name="Chapple C."/>
            <person name="Cheng C."/>
            <person name="Correa L.G."/>
            <person name="Dacre M."/>
            <person name="DeBarry J."/>
            <person name="Dreyer I."/>
            <person name="Elias M."/>
            <person name="Engstrom E.M."/>
            <person name="Estelle M."/>
            <person name="Feng L."/>
            <person name="Finet C."/>
            <person name="Floyd S.K."/>
            <person name="Frommer W.B."/>
            <person name="Fujita T."/>
            <person name="Gramzow L."/>
            <person name="Gutensohn M."/>
            <person name="Harholt J."/>
            <person name="Hattori M."/>
            <person name="Heyl A."/>
            <person name="Hirai T."/>
            <person name="Hiwatashi Y."/>
            <person name="Ishikawa M."/>
            <person name="Iwata M."/>
            <person name="Karol K.G."/>
            <person name="Koehler B."/>
            <person name="Kolukisaoglu U."/>
            <person name="Kubo M."/>
            <person name="Kurata T."/>
            <person name="Lalonde S."/>
            <person name="Li K."/>
            <person name="Li Y."/>
            <person name="Litt A."/>
            <person name="Lyons E."/>
            <person name="Manning G."/>
            <person name="Maruyama T."/>
            <person name="Michael T.P."/>
            <person name="Mikami K."/>
            <person name="Miyazaki S."/>
            <person name="Morinaga S."/>
            <person name="Murata T."/>
            <person name="Mueller-Roeber B."/>
            <person name="Nelson D.R."/>
            <person name="Obara M."/>
            <person name="Oguri Y."/>
            <person name="Olmstead R.G."/>
            <person name="Onodera N."/>
            <person name="Petersen B.L."/>
            <person name="Pils B."/>
            <person name="Prigge M."/>
            <person name="Rensing S.A."/>
            <person name="Riano-Pachon D.M."/>
            <person name="Roberts A.W."/>
            <person name="Sato Y."/>
            <person name="Scheller H.V."/>
            <person name="Schulz B."/>
            <person name="Schulz C."/>
            <person name="Shakirov E.V."/>
            <person name="Shibagaki N."/>
            <person name="Shinohara N."/>
            <person name="Shippen D.E."/>
            <person name="Soerensen I."/>
            <person name="Sotooka R."/>
            <person name="Sugimoto N."/>
            <person name="Sugita M."/>
            <person name="Sumikawa N."/>
            <person name="Tanurdzic M."/>
            <person name="Theissen G."/>
            <person name="Ulvskov P."/>
            <person name="Wakazuki S."/>
            <person name="Weng J.K."/>
            <person name="Willats W.W."/>
            <person name="Wipf D."/>
            <person name="Wolf P.G."/>
            <person name="Yang L."/>
            <person name="Zimmer A.D."/>
            <person name="Zhu Q."/>
            <person name="Mitros T."/>
            <person name="Hellsten U."/>
            <person name="Loque D."/>
            <person name="Otillar R."/>
            <person name="Salamov A."/>
            <person name="Schmutz J."/>
            <person name="Shapiro H."/>
            <person name="Lindquist E."/>
            <person name="Lucas S."/>
            <person name="Rokhsar D."/>
            <person name="Grigoriev I.V."/>
        </authorList>
    </citation>
    <scope>NUCLEOTIDE SEQUENCE [LARGE SCALE GENOMIC DNA]</scope>
</reference>
<dbReference type="GO" id="GO:0008270">
    <property type="term" value="F:zinc ion binding"/>
    <property type="evidence" value="ECO:0007669"/>
    <property type="project" value="UniProtKB-KW"/>
</dbReference>
<keyword evidence="5" id="KW-0862">Zinc</keyword>
<keyword evidence="3" id="KW-0479">Metal-binding</keyword>
<evidence type="ECO:0000256" key="2">
    <source>
        <dbReference type="ARBA" id="ARBA00022490"/>
    </source>
</evidence>
<dbReference type="PROSITE" id="PS50005">
    <property type="entry name" value="TPR"/>
    <property type="match status" value="1"/>
</dbReference>
<keyword evidence="10" id="KW-1185">Reference proteome</keyword>
<keyword evidence="4" id="KW-0863">Zinc-finger</keyword>
<keyword evidence="2" id="KW-0963">Cytoplasm</keyword>
<dbReference type="Gramene" id="EFJ17195">
    <property type="protein sequence ID" value="EFJ17195"/>
    <property type="gene ID" value="SELMODRAFT_421229"/>
</dbReference>
<dbReference type="GO" id="GO:0005737">
    <property type="term" value="C:cytoplasm"/>
    <property type="evidence" value="ECO:0007669"/>
    <property type="project" value="UniProtKB-SubCell"/>
</dbReference>
<name>D8SEE9_SELML</name>
<dbReference type="AlphaFoldDB" id="D8SEE9"/>
<sequence>MKAWSAKDISFARTTATLRLRAALYLIHAHLAHSLVRSAAFTADAQTSVELYASAASSLAPGTICERPRCDSPCTKLLGCGHPCIGLCGEPCPSACRICHSDTFDAITRMTLKESESSDRFIELLDCGHIFEVTGLDQWMDMDAHGEPDSAKAIVPKSCPACKMPVWKSFRYGNVVKGKLHQIELVKMKVYGYVKAGMEMLERKQYEQAHGHFKEVIKNQPGNFEAHFGFAQALCGMEEFEHAVPHLRFIAESSSLATEVRSLPAKHPDNPLDSSSLNPSFIAAPSQSLAIQSLIQWGSALTSLSEFSDAATLCEIVLRHDKNNASAESLKEMTAESNLRGKWYQCPEGHVYAVGDCGRPYAESRCPDCGSTIGGLHDLAAGNKHWH</sequence>
<dbReference type="Gene3D" id="3.30.40.10">
    <property type="entry name" value="Zinc/RING finger domain, C3HC4 (zinc finger)"/>
    <property type="match status" value="1"/>
</dbReference>
<comment type="subcellular location">
    <subcellularLocation>
        <location evidence="1">Cytoplasm</location>
    </subcellularLocation>
</comment>
<dbReference type="eggNOG" id="KOG1807">
    <property type="taxonomic scope" value="Eukaryota"/>
</dbReference>
<accession>D8SEE9</accession>
<protein>
    <recommendedName>
        <fullName evidence="8">RZ-type domain-containing protein</fullName>
    </recommendedName>
</protein>
<dbReference type="GO" id="GO:0002376">
    <property type="term" value="P:immune system process"/>
    <property type="evidence" value="ECO:0007669"/>
    <property type="project" value="UniProtKB-KW"/>
</dbReference>
<evidence type="ECO:0000256" key="1">
    <source>
        <dbReference type="ARBA" id="ARBA00004496"/>
    </source>
</evidence>
<dbReference type="Gene3D" id="1.25.40.10">
    <property type="entry name" value="Tetratricopeptide repeat domain"/>
    <property type="match status" value="1"/>
</dbReference>
<dbReference type="InterPro" id="IPR013083">
    <property type="entry name" value="Znf_RING/FYVE/PHD"/>
</dbReference>
<dbReference type="InterPro" id="IPR019734">
    <property type="entry name" value="TPR_rpt"/>
</dbReference>
<evidence type="ECO:0000256" key="7">
    <source>
        <dbReference type="PROSITE-ProRule" id="PRU00339"/>
    </source>
</evidence>
<feature type="domain" description="RZ-type" evidence="8">
    <location>
        <begin position="325"/>
        <end position="387"/>
    </location>
</feature>
<dbReference type="PROSITE" id="PS51981">
    <property type="entry name" value="ZF_RZ"/>
    <property type="match status" value="1"/>
</dbReference>
<dbReference type="InParanoid" id="D8SEE9"/>
<dbReference type="SUPFAM" id="SSF48452">
    <property type="entry name" value="TPR-like"/>
    <property type="match status" value="1"/>
</dbReference>
<dbReference type="HOGENOM" id="CLU_033516_0_0_1"/>
<dbReference type="Proteomes" id="UP000001514">
    <property type="component" value="Unassembled WGS sequence"/>
</dbReference>
<dbReference type="OMA" id="CALCGLH"/>
<feature type="repeat" description="TPR" evidence="7">
    <location>
        <begin position="190"/>
        <end position="223"/>
    </location>
</feature>
<evidence type="ECO:0000313" key="10">
    <source>
        <dbReference type="Proteomes" id="UP000001514"/>
    </source>
</evidence>
<dbReference type="KEGG" id="smo:SELMODRAFT_421229"/>
<dbReference type="EMBL" id="GL377615">
    <property type="protein sequence ID" value="EFJ17195.1"/>
    <property type="molecule type" value="Genomic_DNA"/>
</dbReference>
<evidence type="ECO:0000256" key="6">
    <source>
        <dbReference type="ARBA" id="ARBA00022859"/>
    </source>
</evidence>
<dbReference type="Pfam" id="PF20173">
    <property type="entry name" value="ZnF_RZ-type"/>
    <property type="match status" value="1"/>
</dbReference>
<evidence type="ECO:0000256" key="3">
    <source>
        <dbReference type="ARBA" id="ARBA00022723"/>
    </source>
</evidence>
<evidence type="ECO:0000313" key="9">
    <source>
        <dbReference type="EMBL" id="EFJ17195.1"/>
    </source>
</evidence>
<keyword evidence="6" id="KW-0391">Immunity</keyword>
<evidence type="ECO:0000259" key="8">
    <source>
        <dbReference type="PROSITE" id="PS51981"/>
    </source>
</evidence>
<dbReference type="InterPro" id="IPR011990">
    <property type="entry name" value="TPR-like_helical_dom_sf"/>
</dbReference>
<evidence type="ECO:0000256" key="5">
    <source>
        <dbReference type="ARBA" id="ARBA00022833"/>
    </source>
</evidence>
<organism evidence="10">
    <name type="scientific">Selaginella moellendorffii</name>
    <name type="common">Spikemoss</name>
    <dbReference type="NCBI Taxonomy" id="88036"/>
    <lineage>
        <taxon>Eukaryota</taxon>
        <taxon>Viridiplantae</taxon>
        <taxon>Streptophyta</taxon>
        <taxon>Embryophyta</taxon>
        <taxon>Tracheophyta</taxon>
        <taxon>Lycopodiopsida</taxon>
        <taxon>Selaginellales</taxon>
        <taxon>Selaginellaceae</taxon>
        <taxon>Selaginella</taxon>
    </lineage>
</organism>
<keyword evidence="7" id="KW-0802">TPR repeat</keyword>
<evidence type="ECO:0000256" key="4">
    <source>
        <dbReference type="ARBA" id="ARBA00022771"/>
    </source>
</evidence>
<gene>
    <name evidence="9" type="ORF">SELMODRAFT_421229</name>
</gene>
<proteinExistence type="predicted"/>
<dbReference type="InterPro" id="IPR046439">
    <property type="entry name" value="ZF_RZ_dom"/>
</dbReference>